<protein>
    <submittedName>
        <fullName evidence="1">Uncharacterized protein</fullName>
    </submittedName>
</protein>
<name>A0AAE3HEP2_9FIRM</name>
<gene>
    <name evidence="1" type="ORF">NSA47_03835</name>
</gene>
<dbReference type="Proteomes" id="UP001205748">
    <property type="component" value="Unassembled WGS sequence"/>
</dbReference>
<comment type="caution">
    <text evidence="1">The sequence shown here is derived from an EMBL/GenBank/DDBJ whole genome shotgun (WGS) entry which is preliminary data.</text>
</comment>
<evidence type="ECO:0000313" key="2">
    <source>
        <dbReference type="Proteomes" id="UP001205748"/>
    </source>
</evidence>
<sequence>MNIQDFLGLPLEVGQNFFERQGKQVKVLKTIPNNNSNVSFDEHLKDPYILRIRETDINCIELLISFF</sequence>
<dbReference type="EMBL" id="JANKAS010000002">
    <property type="protein sequence ID" value="MCR1898117.1"/>
    <property type="molecule type" value="Genomic_DNA"/>
</dbReference>
<dbReference type="RefSeq" id="WP_257529573.1">
    <property type="nucleotide sequence ID" value="NZ_JANKAS010000002.1"/>
</dbReference>
<reference evidence="1" key="1">
    <citation type="submission" date="2022-07" db="EMBL/GenBank/DDBJ databases">
        <title>Enhanced cultured diversity of the mouse gut microbiota enables custom-made synthetic communities.</title>
        <authorList>
            <person name="Afrizal A."/>
        </authorList>
    </citation>
    <scope>NUCLEOTIDE SEQUENCE</scope>
    <source>
        <strain evidence="1">DSM 28593</strain>
    </source>
</reference>
<keyword evidence="2" id="KW-1185">Reference proteome</keyword>
<evidence type="ECO:0000313" key="1">
    <source>
        <dbReference type="EMBL" id="MCR1898117.1"/>
    </source>
</evidence>
<accession>A0AAE3HEP2</accession>
<proteinExistence type="predicted"/>
<dbReference type="AlphaFoldDB" id="A0AAE3HEP2"/>
<organism evidence="1 2">
    <name type="scientific">Irregularibacter muris</name>
    <dbReference type="NCBI Taxonomy" id="1796619"/>
    <lineage>
        <taxon>Bacteria</taxon>
        <taxon>Bacillati</taxon>
        <taxon>Bacillota</taxon>
        <taxon>Clostridia</taxon>
        <taxon>Eubacteriales</taxon>
        <taxon>Eubacteriaceae</taxon>
        <taxon>Irregularibacter</taxon>
    </lineage>
</organism>